<evidence type="ECO:0000313" key="3">
    <source>
        <dbReference type="Proteomes" id="UP000287651"/>
    </source>
</evidence>
<feature type="compositionally biased region" description="Polar residues" evidence="1">
    <location>
        <begin position="183"/>
        <end position="197"/>
    </location>
</feature>
<evidence type="ECO:0000313" key="2">
    <source>
        <dbReference type="EMBL" id="RRT41721.1"/>
    </source>
</evidence>
<feature type="non-terminal residue" evidence="2">
    <location>
        <position position="1"/>
    </location>
</feature>
<evidence type="ECO:0000256" key="1">
    <source>
        <dbReference type="SAM" id="MobiDB-lite"/>
    </source>
</evidence>
<reference evidence="2 3" key="1">
    <citation type="journal article" date="2014" name="Agronomy (Basel)">
        <title>A Draft Genome Sequence for Ensete ventricosum, the Drought-Tolerant Tree Against Hunger.</title>
        <authorList>
            <person name="Harrison J."/>
            <person name="Moore K.A."/>
            <person name="Paszkiewicz K."/>
            <person name="Jones T."/>
            <person name="Grant M."/>
            <person name="Ambacheew D."/>
            <person name="Muzemil S."/>
            <person name="Studholme D.J."/>
        </authorList>
    </citation>
    <scope>NUCLEOTIDE SEQUENCE [LARGE SCALE GENOMIC DNA]</scope>
</reference>
<sequence length="225" mass="25274">RDVSRSSQPKKLTREELRDRCTKGLCWHCDELWSHDNYCKKGTNLIIEPIKEPEPEDADLESEEEDTEEKSQLAVSTAHALSGYADSQTMKIEGSLKQQPVTILTYTRSPNSLMNSKGKQVILHRKHGSKGQALPKVPPPAEPATTFDAALPYLRLHFHDLFEEWTTLLEVFPVDDLRSMQTTARRSTSSNGNTDMESVTPKLTGWRSPSIGVREGSLAGPNKTW</sequence>
<feature type="compositionally biased region" description="Acidic residues" evidence="1">
    <location>
        <begin position="54"/>
        <end position="68"/>
    </location>
</feature>
<accession>A0A426XQK7</accession>
<dbReference type="AlphaFoldDB" id="A0A426XQK7"/>
<comment type="caution">
    <text evidence="2">The sequence shown here is derived from an EMBL/GenBank/DDBJ whole genome shotgun (WGS) entry which is preliminary data.</text>
</comment>
<proteinExistence type="predicted"/>
<feature type="region of interest" description="Disordered" evidence="1">
    <location>
        <begin position="183"/>
        <end position="225"/>
    </location>
</feature>
<dbReference type="Proteomes" id="UP000287651">
    <property type="component" value="Unassembled WGS sequence"/>
</dbReference>
<gene>
    <name evidence="2" type="ORF">B296_00054749</name>
</gene>
<protein>
    <submittedName>
        <fullName evidence="2">Uncharacterized protein</fullName>
    </submittedName>
</protein>
<dbReference type="EMBL" id="AMZH03018349">
    <property type="protein sequence ID" value="RRT41721.1"/>
    <property type="molecule type" value="Genomic_DNA"/>
</dbReference>
<feature type="region of interest" description="Disordered" evidence="1">
    <location>
        <begin position="50"/>
        <end position="70"/>
    </location>
</feature>
<organism evidence="2 3">
    <name type="scientific">Ensete ventricosum</name>
    <name type="common">Abyssinian banana</name>
    <name type="synonym">Musa ensete</name>
    <dbReference type="NCBI Taxonomy" id="4639"/>
    <lineage>
        <taxon>Eukaryota</taxon>
        <taxon>Viridiplantae</taxon>
        <taxon>Streptophyta</taxon>
        <taxon>Embryophyta</taxon>
        <taxon>Tracheophyta</taxon>
        <taxon>Spermatophyta</taxon>
        <taxon>Magnoliopsida</taxon>
        <taxon>Liliopsida</taxon>
        <taxon>Zingiberales</taxon>
        <taxon>Musaceae</taxon>
        <taxon>Ensete</taxon>
    </lineage>
</organism>
<name>A0A426XQK7_ENSVE</name>